<dbReference type="Gene3D" id="3.40.50.300">
    <property type="entry name" value="P-loop containing nucleotide triphosphate hydrolases"/>
    <property type="match status" value="1"/>
</dbReference>
<dbReference type="Proteomes" id="UP001169492">
    <property type="component" value="Unassembled WGS sequence"/>
</dbReference>
<dbReference type="PROSITE" id="PS50005">
    <property type="entry name" value="TPR"/>
    <property type="match status" value="1"/>
</dbReference>
<dbReference type="InterPro" id="IPR027417">
    <property type="entry name" value="P-loop_NTPase"/>
</dbReference>
<dbReference type="PANTHER" id="PTHR12788:SF10">
    <property type="entry name" value="PROTEIN-TYROSINE SULFOTRANSFERASE"/>
    <property type="match status" value="1"/>
</dbReference>
<keyword evidence="1" id="KW-0808">Transferase</keyword>
<sequence>MNPAVARQFDALCQRLAAAPQRLELLDEAAALAVQQGDQARAATLYLDYIAHHQRHAGAQFNCGYYCRAAGLYPQAIAHYQRALELGISQPEEVYTNIGVIYNEGLLQNNNAIAAFQEALRIAPGYVPALYNLANCYEQNGDKKQAAHYFSRVIHYAPNFAMAYVRLADVHQAETSADPLIAKLQQLMTTQRVPLNERIDAAYALGKLCNDCGAYAEAWQYYQQANQWNATTMPAWDENRQRALLQSLQVEFNQPLPRATVDADAAQQPVFVCGMFRSGSTLLEQMLGGHSAISSGGELEFFPRLWQRIQAQGDGGLRDYLAQQREQDFVSLGRDYLAFVTERLGDVSYFTDKRPDSIWLLGLIKRALPQAKFIVTRRHPLDNALSVYFTRLGSSMAYANRFEDILRYIEVENELLRHWQQVLGDDLQVVNYDQLVAAPQQQLEPVLAELGLDWQESCLDFHRRNNSVRTASVWQVRQPLYQSSSGRWRNYADFLPELPELPTQP</sequence>
<dbReference type="SUPFAM" id="SSF48452">
    <property type="entry name" value="TPR-like"/>
    <property type="match status" value="1"/>
</dbReference>
<evidence type="ECO:0000313" key="3">
    <source>
        <dbReference type="EMBL" id="MDN7124597.1"/>
    </source>
</evidence>
<comment type="caution">
    <text evidence="3">The sequence shown here is derived from an EMBL/GenBank/DDBJ whole genome shotgun (WGS) entry which is preliminary data.</text>
</comment>
<dbReference type="Pfam" id="PF14559">
    <property type="entry name" value="TPR_19"/>
    <property type="match status" value="1"/>
</dbReference>
<dbReference type="EMBL" id="JAGGJB010000003">
    <property type="protein sequence ID" value="MDN7124597.1"/>
    <property type="molecule type" value="Genomic_DNA"/>
</dbReference>
<dbReference type="GO" id="GO:0008476">
    <property type="term" value="F:protein-tyrosine sulfotransferase activity"/>
    <property type="evidence" value="ECO:0007669"/>
    <property type="project" value="InterPro"/>
</dbReference>
<dbReference type="AlphaFoldDB" id="A0AAW7QWM6"/>
<evidence type="ECO:0000256" key="1">
    <source>
        <dbReference type="ARBA" id="ARBA00022679"/>
    </source>
</evidence>
<organism evidence="3 6">
    <name type="scientific">Pseudidiomarina terrestris</name>
    <dbReference type="NCBI Taxonomy" id="2820060"/>
    <lineage>
        <taxon>Bacteria</taxon>
        <taxon>Pseudomonadati</taxon>
        <taxon>Pseudomonadota</taxon>
        <taxon>Gammaproteobacteria</taxon>
        <taxon>Alteromonadales</taxon>
        <taxon>Idiomarinaceae</taxon>
        <taxon>Pseudidiomarina</taxon>
    </lineage>
</organism>
<dbReference type="SMART" id="SM00028">
    <property type="entry name" value="TPR"/>
    <property type="match status" value="3"/>
</dbReference>
<gene>
    <name evidence="3" type="ORF">J6I90_06855</name>
    <name evidence="4" type="ORF">J6I92_04450</name>
</gene>
<proteinExistence type="predicted"/>
<keyword evidence="2" id="KW-0802">TPR repeat</keyword>
<keyword evidence="5" id="KW-1185">Reference proteome</keyword>
<name>A0AAW7QWM6_9GAMM</name>
<dbReference type="InterPro" id="IPR019734">
    <property type="entry name" value="TPR_rpt"/>
</dbReference>
<dbReference type="PANTHER" id="PTHR12788">
    <property type="entry name" value="PROTEIN-TYROSINE SULFOTRANSFERASE 2"/>
    <property type="match status" value="1"/>
</dbReference>
<dbReference type="InterPro" id="IPR026634">
    <property type="entry name" value="TPST-like"/>
</dbReference>
<protein>
    <submittedName>
        <fullName evidence="3">Sulfotransferase</fullName>
    </submittedName>
</protein>
<dbReference type="EMBL" id="JAGGJC010000001">
    <property type="protein sequence ID" value="MDN7129112.1"/>
    <property type="molecule type" value="Genomic_DNA"/>
</dbReference>
<evidence type="ECO:0000313" key="6">
    <source>
        <dbReference type="Proteomes" id="UP001169492"/>
    </source>
</evidence>
<dbReference type="SUPFAM" id="SSF52540">
    <property type="entry name" value="P-loop containing nucleoside triphosphate hydrolases"/>
    <property type="match status" value="1"/>
</dbReference>
<dbReference type="InterPro" id="IPR011990">
    <property type="entry name" value="TPR-like_helical_dom_sf"/>
</dbReference>
<dbReference type="Proteomes" id="UP001169491">
    <property type="component" value="Unassembled WGS sequence"/>
</dbReference>
<dbReference type="Pfam" id="PF13469">
    <property type="entry name" value="Sulfotransfer_3"/>
    <property type="match status" value="1"/>
</dbReference>
<feature type="repeat" description="TPR" evidence="2">
    <location>
        <begin position="127"/>
        <end position="160"/>
    </location>
</feature>
<dbReference type="RefSeq" id="WP_301774525.1">
    <property type="nucleotide sequence ID" value="NZ_JAGGJB010000003.1"/>
</dbReference>
<dbReference type="Gene3D" id="1.25.40.10">
    <property type="entry name" value="Tetratricopeptide repeat domain"/>
    <property type="match status" value="2"/>
</dbReference>
<dbReference type="Pfam" id="PF13432">
    <property type="entry name" value="TPR_16"/>
    <property type="match status" value="1"/>
</dbReference>
<accession>A0AAW7QWM6</accession>
<evidence type="ECO:0000256" key="2">
    <source>
        <dbReference type="PROSITE-ProRule" id="PRU00339"/>
    </source>
</evidence>
<evidence type="ECO:0000313" key="4">
    <source>
        <dbReference type="EMBL" id="MDN7129112.1"/>
    </source>
</evidence>
<reference evidence="5 6" key="1">
    <citation type="submission" date="2021-03" db="EMBL/GenBank/DDBJ databases">
        <title>Pseudidiomarina terrestris, a new bacterium isolated from saline soil.</title>
        <authorList>
            <person name="Galisteo C."/>
            <person name="De La Haba R."/>
            <person name="Sanchez-Porro C."/>
            <person name="Ventosa A."/>
        </authorList>
    </citation>
    <scope>NUCLEOTIDE SEQUENCE [LARGE SCALE GENOMIC DNA]</scope>
    <source>
        <strain evidence="3 6">1APP75-32.1</strain>
        <strain evidence="5">1APR75-15</strain>
        <strain evidence="4">1ASR75-15</strain>
    </source>
</reference>
<evidence type="ECO:0000313" key="5">
    <source>
        <dbReference type="Proteomes" id="UP001169491"/>
    </source>
</evidence>